<feature type="transmembrane region" description="Helical" evidence="7">
    <location>
        <begin position="133"/>
        <end position="155"/>
    </location>
</feature>
<dbReference type="VEuPathDB" id="FungiDB:C1_00830W_A"/>
<dbReference type="CDD" id="cd13132">
    <property type="entry name" value="MATE_eukaryotic"/>
    <property type="match status" value="1"/>
</dbReference>
<accession>A0A1D8PCB5</accession>
<protein>
    <submittedName>
        <fullName evidence="9">Uncharacterized protein</fullName>
    </submittedName>
</protein>
<feature type="region of interest" description="Disordered" evidence="6">
    <location>
        <begin position="1"/>
        <end position="22"/>
    </location>
</feature>
<proteinExistence type="inferred from homology"/>
<dbReference type="OrthoDB" id="2126698at2759"/>
<evidence type="ECO:0000256" key="3">
    <source>
        <dbReference type="ARBA" id="ARBA00022692"/>
    </source>
</evidence>
<keyword evidence="4 7" id="KW-1133">Transmembrane helix</keyword>
<dbReference type="STRING" id="237561.A0A1D8PCB5"/>
<dbReference type="GO" id="GO:0022857">
    <property type="term" value="F:transmembrane transporter activity"/>
    <property type="evidence" value="ECO:0000318"/>
    <property type="project" value="GO_Central"/>
</dbReference>
<dbReference type="InterPro" id="IPR002528">
    <property type="entry name" value="MATE_fam"/>
</dbReference>
<reference evidence="9 10" key="2">
    <citation type="journal article" date="2007" name="Genome Biol.">
        <title>Assembly of the Candida albicans genome into sixteen supercontigs aligned on the eight chromosomes.</title>
        <authorList>
            <person name="van het Hoog M."/>
            <person name="Rast T.J."/>
            <person name="Martchenko M."/>
            <person name="Grindle S."/>
            <person name="Dignard D."/>
            <person name="Hogues H."/>
            <person name="Cuomo C."/>
            <person name="Berriman M."/>
            <person name="Scherer S."/>
            <person name="Magee B.B."/>
            <person name="Whiteway M."/>
            <person name="Chibana H."/>
            <person name="Nantel A."/>
            <person name="Magee P.T."/>
        </authorList>
    </citation>
    <scope>GENOME REANNOTATION</scope>
    <source>
        <strain evidence="10">SC5314 / ATCC MYA-2876</strain>
    </source>
</reference>
<evidence type="ECO:0000256" key="6">
    <source>
        <dbReference type="SAM" id="MobiDB-lite"/>
    </source>
</evidence>
<keyword evidence="3 7" id="KW-0812">Transmembrane</keyword>
<feature type="transmembrane region" description="Helical" evidence="7">
    <location>
        <begin position="248"/>
        <end position="266"/>
    </location>
</feature>
<dbReference type="KEGG" id="cal:CAALFM_C100830WA"/>
<dbReference type="GO" id="GO:1990961">
    <property type="term" value="P:xenobiotic detoxification by transmembrane export across the plasma membrane"/>
    <property type="evidence" value="ECO:0007669"/>
    <property type="project" value="InterPro"/>
</dbReference>
<dbReference type="EMBL" id="CP017623">
    <property type="protein sequence ID" value="AOW25780.1"/>
    <property type="molecule type" value="Genomic_DNA"/>
</dbReference>
<dbReference type="eggNOG" id="KOG1347">
    <property type="taxonomic scope" value="Eukaryota"/>
</dbReference>
<feature type="transmembrane region" description="Helical" evidence="7">
    <location>
        <begin position="405"/>
        <end position="427"/>
    </location>
</feature>
<dbReference type="InterPro" id="IPR045069">
    <property type="entry name" value="MATE_euk"/>
</dbReference>
<evidence type="ECO:0000256" key="4">
    <source>
        <dbReference type="ARBA" id="ARBA00022989"/>
    </source>
</evidence>
<dbReference type="NCBIfam" id="TIGR00797">
    <property type="entry name" value="matE"/>
    <property type="match status" value="1"/>
</dbReference>
<comment type="similarity">
    <text evidence="2">Belongs to the multi antimicrobial extrusion (MATE) (TC 2.A.66.1) family.</text>
</comment>
<dbReference type="Proteomes" id="UP000000559">
    <property type="component" value="Chromosome 1"/>
</dbReference>
<evidence type="ECO:0000256" key="1">
    <source>
        <dbReference type="ARBA" id="ARBA00004141"/>
    </source>
</evidence>
<dbReference type="RefSeq" id="XP_718985.2">
    <property type="nucleotide sequence ID" value="XM_713892.2"/>
</dbReference>
<sequence>MSDENEITPLLPFTSHRSRRSSKCSEIDENEIVSYVQQRRQSIASVGHDKIPKSFALPVTTAATGVTSGGVGVVTGGGTSGVASPRLARSISRSSLISGKSYSINDIIEIHQQEIDPEPKTTILNEIKVIIKYSLPLIVTFLLQYSLTVASVFSVGRLGSTELAAVSLSSMTANISGYAIIQGVSTCLDTLCAQAFGRKDYNSVGVHFIRCNYLLLLLYIPMAIFWVFGAEPLLVTIIGQDSIAMCQLAGKYLRILTIGLPGFILFENAKHFLQTQGIFHASTLVLIICAPLNAFLNYLLVWNKSIGLGFIGAPISVVITNWIMCFMLYGYIFCIDGYQCWPQREYRKLYHKIFFKHWNKMIKLSVPGVLMVEAEWLAFEIITFQAAKFGTEVLAAQSIISTTCVIFYQIPFALSIAAGTRIAWYIGAASETAAKKSTYAVLYAATFIGLFNCGFMLTFRHSLASLYTEDNAVIELSAKVLIVGSIYQINDCLSCATAGVLRGQGRQMIGGIVNLIGYYLIALPFAYTLAFIFQFGLLGLWFGMIIALIFVSFTQTFFVISSNWQKIIDDCIEEAIIEDGNLNIDAHSILPSMSNSIVV</sequence>
<feature type="transmembrane region" description="Helical" evidence="7">
    <location>
        <begin position="278"/>
        <end position="300"/>
    </location>
</feature>
<dbReference type="AlphaFoldDB" id="A0A1D8PCB5"/>
<dbReference type="GO" id="GO:0042910">
    <property type="term" value="F:xenobiotic transmembrane transporter activity"/>
    <property type="evidence" value="ECO:0007669"/>
    <property type="project" value="InterPro"/>
</dbReference>
<feature type="transmembrane region" description="Helical" evidence="7">
    <location>
        <begin position="512"/>
        <end position="533"/>
    </location>
</feature>
<keyword evidence="5 7" id="KW-0472">Membrane</keyword>
<evidence type="ECO:0000313" key="10">
    <source>
        <dbReference type="Proteomes" id="UP000000559"/>
    </source>
</evidence>
<feature type="transmembrane region" description="Helical" evidence="7">
    <location>
        <begin position="439"/>
        <end position="459"/>
    </location>
</feature>
<evidence type="ECO:0000256" key="2">
    <source>
        <dbReference type="ARBA" id="ARBA00010199"/>
    </source>
</evidence>
<dbReference type="CGD" id="CAL0000200953">
    <property type="gene designation" value="orf19.13444"/>
</dbReference>
<gene>
    <name evidence="9" type="ordered locus">CAALFM_C100830WA</name>
    <name evidence="8" type="ordered locus">orf19.13444</name>
</gene>
<reference evidence="9 10" key="3">
    <citation type="journal article" date="2013" name="Genome Biol.">
        <title>Assembly of a phased diploid Candida albicans genome facilitates allele-specific measurements and provides a simple model for repeat and indel structure.</title>
        <authorList>
            <person name="Muzzey D."/>
            <person name="Schwartz K."/>
            <person name="Weissman J.S."/>
            <person name="Sherlock G."/>
        </authorList>
    </citation>
    <scope>NUCLEOTIDE SEQUENCE [LARGE SCALE GENOMIC DNA]</scope>
    <source>
        <strain evidence="10">SC5314 / ATCC MYA-2876</strain>
    </source>
</reference>
<name>A0A1D8PCB5_CANAL</name>
<organism evidence="9 10">
    <name type="scientific">Candida albicans (strain SC5314 / ATCC MYA-2876)</name>
    <name type="common">Yeast</name>
    <dbReference type="NCBI Taxonomy" id="237561"/>
    <lineage>
        <taxon>Eukaryota</taxon>
        <taxon>Fungi</taxon>
        <taxon>Dikarya</taxon>
        <taxon>Ascomycota</taxon>
        <taxon>Saccharomycotina</taxon>
        <taxon>Pichiomycetes</taxon>
        <taxon>Debaryomycetaceae</taxon>
        <taxon>Candida/Lodderomyces clade</taxon>
        <taxon>Candida</taxon>
    </lineage>
</organism>
<dbReference type="SMR" id="A0A1D8PCB5"/>
<feature type="transmembrane region" description="Helical" evidence="7">
    <location>
        <begin position="208"/>
        <end position="228"/>
    </location>
</feature>
<dbReference type="GeneID" id="3639344"/>
<dbReference type="InParanoid" id="A0A1D8PCB5"/>
<dbReference type="Pfam" id="PF01554">
    <property type="entry name" value="MatE"/>
    <property type="match status" value="2"/>
</dbReference>
<evidence type="ECO:0000313" key="9">
    <source>
        <dbReference type="EMBL" id="AOW25780.1"/>
    </source>
</evidence>
<feature type="transmembrane region" description="Helical" evidence="7">
    <location>
        <begin position="539"/>
        <end position="560"/>
    </location>
</feature>
<comment type="subcellular location">
    <subcellularLocation>
        <location evidence="1">Membrane</location>
        <topology evidence="1">Multi-pass membrane protein</topology>
    </subcellularLocation>
</comment>
<evidence type="ECO:0000313" key="8">
    <source>
        <dbReference type="CGD" id="CAL0000200953"/>
    </source>
</evidence>
<reference evidence="9 10" key="1">
    <citation type="journal article" date="2004" name="Proc. Natl. Acad. Sci. U.S.A.">
        <title>The diploid genome sequence of Candida albicans.</title>
        <authorList>
            <person name="Jones T."/>
            <person name="Federspiel N.A."/>
            <person name="Chibana H."/>
            <person name="Dungan J."/>
            <person name="Kalman S."/>
            <person name="Magee B.B."/>
            <person name="Newport G."/>
            <person name="Thorstenson Y.R."/>
            <person name="Agabian N."/>
            <person name="Magee P.T."/>
            <person name="Davis R.W."/>
            <person name="Scherer S."/>
        </authorList>
    </citation>
    <scope>NUCLEOTIDE SEQUENCE [LARGE SCALE GENOMIC DNA]</scope>
    <source>
        <strain evidence="10">SC5314 / ATCC MYA-2876</strain>
    </source>
</reference>
<feature type="transmembrane region" description="Helical" evidence="7">
    <location>
        <begin position="306"/>
        <end position="334"/>
    </location>
</feature>
<evidence type="ECO:0000256" key="7">
    <source>
        <dbReference type="SAM" id="Phobius"/>
    </source>
</evidence>
<dbReference type="GO" id="GO:0015297">
    <property type="term" value="F:antiporter activity"/>
    <property type="evidence" value="ECO:0007669"/>
    <property type="project" value="InterPro"/>
</dbReference>
<keyword evidence="10" id="KW-1185">Reference proteome</keyword>
<evidence type="ECO:0000256" key="5">
    <source>
        <dbReference type="ARBA" id="ARBA00023136"/>
    </source>
</evidence>
<dbReference type="PANTHER" id="PTHR11206">
    <property type="entry name" value="MULTIDRUG RESISTANCE PROTEIN"/>
    <property type="match status" value="1"/>
</dbReference>
<dbReference type="GO" id="GO:0016020">
    <property type="term" value="C:membrane"/>
    <property type="evidence" value="ECO:0000318"/>
    <property type="project" value="GO_Central"/>
</dbReference>